<keyword evidence="1" id="KW-0472">Membrane</keyword>
<feature type="transmembrane region" description="Helical" evidence="1">
    <location>
        <begin position="144"/>
        <end position="167"/>
    </location>
</feature>
<evidence type="ECO:0000313" key="2">
    <source>
        <dbReference type="EMBL" id="CBL17976.1"/>
    </source>
</evidence>
<proteinExistence type="predicted"/>
<name>D4LED1_RUMC1</name>
<dbReference type="KEGG" id="rch:RUM_19380"/>
<feature type="transmembrane region" description="Helical" evidence="1">
    <location>
        <begin position="87"/>
        <end position="111"/>
    </location>
</feature>
<reference evidence="2" key="1">
    <citation type="submission" date="2010-03" db="EMBL/GenBank/DDBJ databases">
        <title>The genome sequence of Ruminococcus sp. 18P13.</title>
        <authorList>
            <consortium name="metaHIT consortium -- http://www.metahit.eu/"/>
            <person name="Pajon A."/>
            <person name="Turner K."/>
            <person name="Parkhill J."/>
            <person name="Bernalier A."/>
        </authorList>
    </citation>
    <scope>NUCLEOTIDE SEQUENCE [LARGE SCALE GENOMIC DNA]</scope>
    <source>
        <strain evidence="2">Type strain: 18P13</strain>
    </source>
</reference>
<dbReference type="RefSeq" id="WP_015558882.1">
    <property type="nucleotide sequence ID" value="NC_021039.1"/>
</dbReference>
<organism evidence="2 3">
    <name type="scientific">Ruminococcus champanellensis (strain DSM 18848 / JCM 17042 / KCTC 15320 / 18P13)</name>
    <dbReference type="NCBI Taxonomy" id="213810"/>
    <lineage>
        <taxon>Bacteria</taxon>
        <taxon>Bacillati</taxon>
        <taxon>Bacillota</taxon>
        <taxon>Clostridia</taxon>
        <taxon>Eubacteriales</taxon>
        <taxon>Oscillospiraceae</taxon>
        <taxon>Ruminococcus</taxon>
    </lineage>
</organism>
<feature type="transmembrane region" description="Helical" evidence="1">
    <location>
        <begin position="12"/>
        <end position="39"/>
    </location>
</feature>
<keyword evidence="1" id="KW-0812">Transmembrane</keyword>
<evidence type="ECO:0000313" key="3">
    <source>
        <dbReference type="Proteomes" id="UP000007054"/>
    </source>
</evidence>
<sequence length="181" mass="20202">MTNQKTSLSKAMLLGIGSMLLSEILCLFVAFSCAMLAVSVPAAKWFSLLCTTGIHLGLMADYAVKIAKRDRVEERRFQQPYRQSRPFWMALASISPLLLLWVLLLLCRIGSWGDFLPAYRLLNAHYFQLLNLLTGSGTLADVSLGRLCVIPLCFLVTFLCIVAAYWVGYSGKSTTDMQYES</sequence>
<dbReference type="AlphaFoldDB" id="D4LED1"/>
<accession>D4LED1</accession>
<evidence type="ECO:0000256" key="1">
    <source>
        <dbReference type="SAM" id="Phobius"/>
    </source>
</evidence>
<keyword evidence="1" id="KW-1133">Transmembrane helix</keyword>
<keyword evidence="3" id="KW-1185">Reference proteome</keyword>
<gene>
    <name evidence="2" type="ordered locus">RUM_19380</name>
</gene>
<dbReference type="Proteomes" id="UP000007054">
    <property type="component" value="Chromosome"/>
</dbReference>
<reference evidence="2" key="2">
    <citation type="submission" date="2010-03" db="EMBL/GenBank/DDBJ databases">
        <authorList>
            <person name="Pajon A."/>
        </authorList>
    </citation>
    <scope>NUCLEOTIDE SEQUENCE</scope>
    <source>
        <strain evidence="2">Type strain: 18P13</strain>
    </source>
</reference>
<dbReference type="GeneID" id="83156609"/>
<feature type="transmembrane region" description="Helical" evidence="1">
    <location>
        <begin position="45"/>
        <end position="66"/>
    </location>
</feature>
<dbReference type="BioCyc" id="RCHA213810:RUM_RS09405-MONOMER"/>
<protein>
    <submittedName>
        <fullName evidence="2">Uncharacterized protein</fullName>
    </submittedName>
</protein>
<dbReference type="EMBL" id="FP929052">
    <property type="protein sequence ID" value="CBL17976.1"/>
    <property type="molecule type" value="Genomic_DNA"/>
</dbReference>
<dbReference type="PATRIC" id="fig|213810.4.peg.1838"/>
<dbReference type="STRING" id="213810.RUM_19380"/>
<dbReference type="HOGENOM" id="CLU_1488017_0_0_9"/>